<dbReference type="AlphaFoldDB" id="A0A9K3HQ92"/>
<feature type="region of interest" description="Disordered" evidence="1">
    <location>
        <begin position="1"/>
        <end position="68"/>
    </location>
</feature>
<reference evidence="2" key="2">
    <citation type="submission" date="2020-06" db="EMBL/GenBank/DDBJ databases">
        <title>Helianthus annuus Genome sequencing and assembly Release 2.</title>
        <authorList>
            <person name="Gouzy J."/>
            <person name="Langlade N."/>
            <person name="Munos S."/>
        </authorList>
    </citation>
    <scope>NUCLEOTIDE SEQUENCE</scope>
    <source>
        <tissue evidence="2">Leaves</tissue>
    </source>
</reference>
<feature type="compositionally biased region" description="Polar residues" evidence="1">
    <location>
        <begin position="1"/>
        <end position="11"/>
    </location>
</feature>
<dbReference type="Gramene" id="mRNA:HanXRQr2_Chr11g0493121">
    <property type="protein sequence ID" value="mRNA:HanXRQr2_Chr11g0493121"/>
    <property type="gene ID" value="HanXRQr2_Chr11g0493121"/>
</dbReference>
<evidence type="ECO:0000313" key="3">
    <source>
        <dbReference type="Proteomes" id="UP000215914"/>
    </source>
</evidence>
<keyword evidence="3" id="KW-1185">Reference proteome</keyword>
<evidence type="ECO:0000256" key="1">
    <source>
        <dbReference type="SAM" id="MobiDB-lite"/>
    </source>
</evidence>
<reference evidence="2" key="1">
    <citation type="journal article" date="2017" name="Nature">
        <title>The sunflower genome provides insights into oil metabolism, flowering and Asterid evolution.</title>
        <authorList>
            <person name="Badouin H."/>
            <person name="Gouzy J."/>
            <person name="Grassa C.J."/>
            <person name="Murat F."/>
            <person name="Staton S.E."/>
            <person name="Cottret L."/>
            <person name="Lelandais-Briere C."/>
            <person name="Owens G.L."/>
            <person name="Carrere S."/>
            <person name="Mayjonade B."/>
            <person name="Legrand L."/>
            <person name="Gill N."/>
            <person name="Kane N.C."/>
            <person name="Bowers J.E."/>
            <person name="Hubner S."/>
            <person name="Bellec A."/>
            <person name="Berard A."/>
            <person name="Berges H."/>
            <person name="Blanchet N."/>
            <person name="Boniface M.C."/>
            <person name="Brunel D."/>
            <person name="Catrice O."/>
            <person name="Chaidir N."/>
            <person name="Claudel C."/>
            <person name="Donnadieu C."/>
            <person name="Faraut T."/>
            <person name="Fievet G."/>
            <person name="Helmstetter N."/>
            <person name="King M."/>
            <person name="Knapp S.J."/>
            <person name="Lai Z."/>
            <person name="Le Paslier M.C."/>
            <person name="Lippi Y."/>
            <person name="Lorenzon L."/>
            <person name="Mandel J.R."/>
            <person name="Marage G."/>
            <person name="Marchand G."/>
            <person name="Marquand E."/>
            <person name="Bret-Mestries E."/>
            <person name="Morien E."/>
            <person name="Nambeesan S."/>
            <person name="Nguyen T."/>
            <person name="Pegot-Espagnet P."/>
            <person name="Pouilly N."/>
            <person name="Raftis F."/>
            <person name="Sallet E."/>
            <person name="Schiex T."/>
            <person name="Thomas J."/>
            <person name="Vandecasteele C."/>
            <person name="Vares D."/>
            <person name="Vear F."/>
            <person name="Vautrin S."/>
            <person name="Crespi M."/>
            <person name="Mangin B."/>
            <person name="Burke J.M."/>
            <person name="Salse J."/>
            <person name="Munos S."/>
            <person name="Vincourt P."/>
            <person name="Rieseberg L.H."/>
            <person name="Langlade N.B."/>
        </authorList>
    </citation>
    <scope>NUCLEOTIDE SEQUENCE</scope>
    <source>
        <tissue evidence="2">Leaves</tissue>
    </source>
</reference>
<proteinExistence type="predicted"/>
<feature type="compositionally biased region" description="Basic and acidic residues" evidence="1">
    <location>
        <begin position="12"/>
        <end position="29"/>
    </location>
</feature>
<dbReference type="EMBL" id="MNCJ02000326">
    <property type="protein sequence ID" value="KAF5782220.1"/>
    <property type="molecule type" value="Genomic_DNA"/>
</dbReference>
<organism evidence="2 3">
    <name type="scientific">Helianthus annuus</name>
    <name type="common">Common sunflower</name>
    <dbReference type="NCBI Taxonomy" id="4232"/>
    <lineage>
        <taxon>Eukaryota</taxon>
        <taxon>Viridiplantae</taxon>
        <taxon>Streptophyta</taxon>
        <taxon>Embryophyta</taxon>
        <taxon>Tracheophyta</taxon>
        <taxon>Spermatophyta</taxon>
        <taxon>Magnoliopsida</taxon>
        <taxon>eudicotyledons</taxon>
        <taxon>Gunneridae</taxon>
        <taxon>Pentapetalae</taxon>
        <taxon>asterids</taxon>
        <taxon>campanulids</taxon>
        <taxon>Asterales</taxon>
        <taxon>Asteraceae</taxon>
        <taxon>Asteroideae</taxon>
        <taxon>Heliantheae alliance</taxon>
        <taxon>Heliantheae</taxon>
        <taxon>Helianthus</taxon>
    </lineage>
</organism>
<dbReference type="Proteomes" id="UP000215914">
    <property type="component" value="Unassembled WGS sequence"/>
</dbReference>
<accession>A0A9K3HQ92</accession>
<gene>
    <name evidence="2" type="ORF">HanXRQr2_Chr11g0493121</name>
</gene>
<sequence length="68" mass="8148">MLQTFPFVSNWQKERHDVPKTEANKHISEHPQPSKPSNRRSPPPEHRKRRRRASRPPFSVSIRKTVKR</sequence>
<comment type="caution">
    <text evidence="2">The sequence shown here is derived from an EMBL/GenBank/DDBJ whole genome shotgun (WGS) entry which is preliminary data.</text>
</comment>
<evidence type="ECO:0000313" key="2">
    <source>
        <dbReference type="EMBL" id="KAF5782220.1"/>
    </source>
</evidence>
<protein>
    <submittedName>
        <fullName evidence="2">Uncharacterized protein</fullName>
    </submittedName>
</protein>
<name>A0A9K3HQ92_HELAN</name>